<dbReference type="EMBL" id="JACHJY010000002">
    <property type="protein sequence ID" value="MBB4980408.1"/>
    <property type="molecule type" value="Genomic_DNA"/>
</dbReference>
<evidence type="ECO:0000259" key="6">
    <source>
        <dbReference type="PROSITE" id="PS50977"/>
    </source>
</evidence>
<dbReference type="PANTHER" id="PTHR30055:SF149">
    <property type="entry name" value="TETR-FAMILY TRANSCRIPTIONAL REGULATOR"/>
    <property type="match status" value="1"/>
</dbReference>
<keyword evidence="1" id="KW-0805">Transcription regulation</keyword>
<evidence type="ECO:0000256" key="1">
    <source>
        <dbReference type="ARBA" id="ARBA00023015"/>
    </source>
</evidence>
<dbReference type="PANTHER" id="PTHR30055">
    <property type="entry name" value="HTH-TYPE TRANSCRIPTIONAL REGULATOR RUTR"/>
    <property type="match status" value="1"/>
</dbReference>
<dbReference type="InterPro" id="IPR036271">
    <property type="entry name" value="Tet_transcr_reg_TetR-rel_C_sf"/>
</dbReference>
<dbReference type="SUPFAM" id="SSF48498">
    <property type="entry name" value="Tetracyclin repressor-like, C-terminal domain"/>
    <property type="match status" value="1"/>
</dbReference>
<evidence type="ECO:0000256" key="4">
    <source>
        <dbReference type="PROSITE-ProRule" id="PRU00335"/>
    </source>
</evidence>
<dbReference type="InterPro" id="IPR009057">
    <property type="entry name" value="Homeodomain-like_sf"/>
</dbReference>
<dbReference type="SUPFAM" id="SSF46689">
    <property type="entry name" value="Homeodomain-like"/>
    <property type="match status" value="1"/>
</dbReference>
<dbReference type="InterPro" id="IPR050109">
    <property type="entry name" value="HTH-type_TetR-like_transc_reg"/>
</dbReference>
<keyword evidence="8" id="KW-1185">Reference proteome</keyword>
<evidence type="ECO:0000313" key="7">
    <source>
        <dbReference type="EMBL" id="MBB4980408.1"/>
    </source>
</evidence>
<dbReference type="Proteomes" id="UP000582643">
    <property type="component" value="Unassembled WGS sequence"/>
</dbReference>
<dbReference type="PROSITE" id="PS50977">
    <property type="entry name" value="HTH_TETR_2"/>
    <property type="match status" value="1"/>
</dbReference>
<organism evidence="7 8">
    <name type="scientific">Streptomyces nymphaeiformis</name>
    <dbReference type="NCBI Taxonomy" id="2663842"/>
    <lineage>
        <taxon>Bacteria</taxon>
        <taxon>Bacillati</taxon>
        <taxon>Actinomycetota</taxon>
        <taxon>Actinomycetes</taxon>
        <taxon>Kitasatosporales</taxon>
        <taxon>Streptomycetaceae</taxon>
        <taxon>Streptomyces</taxon>
    </lineage>
</organism>
<comment type="caution">
    <text evidence="7">The sequence shown here is derived from an EMBL/GenBank/DDBJ whole genome shotgun (WGS) entry which is preliminary data.</text>
</comment>
<accession>A0A7W7TW57</accession>
<dbReference type="Pfam" id="PF16859">
    <property type="entry name" value="TetR_C_11"/>
    <property type="match status" value="1"/>
</dbReference>
<keyword evidence="2 4" id="KW-0238">DNA-binding</keyword>
<evidence type="ECO:0000256" key="2">
    <source>
        <dbReference type="ARBA" id="ARBA00023125"/>
    </source>
</evidence>
<dbReference type="Gene3D" id="1.10.10.60">
    <property type="entry name" value="Homeodomain-like"/>
    <property type="match status" value="1"/>
</dbReference>
<gene>
    <name evidence="7" type="ORF">GGE06_001316</name>
</gene>
<sequence length="210" mass="23210">MLTEAERKTSATSARPDRARPPRSRITPEREAEMYEAVLDVLRESAYEALTMDAVAARAQCSKATLYRQWTGKPELVAMALRHQKPATLAGVDTGSLRGDFRAMVAQLDDRQMMRNASLMRGLVQAVHTHPDLFQALRDLLVHPELTGLDKVLARAVERGEISAASPTLTYVPHMLLGALIARQLIEDRSPDRAFVSHYIDAVVLPALGT</sequence>
<feature type="DNA-binding region" description="H-T-H motif" evidence="4">
    <location>
        <begin position="51"/>
        <end position="70"/>
    </location>
</feature>
<proteinExistence type="predicted"/>
<dbReference type="AlphaFoldDB" id="A0A7W7TW57"/>
<feature type="domain" description="HTH tetR-type" evidence="6">
    <location>
        <begin position="28"/>
        <end position="88"/>
    </location>
</feature>
<dbReference type="InterPro" id="IPR001647">
    <property type="entry name" value="HTH_TetR"/>
</dbReference>
<evidence type="ECO:0000256" key="3">
    <source>
        <dbReference type="ARBA" id="ARBA00023163"/>
    </source>
</evidence>
<dbReference type="GO" id="GO:0003700">
    <property type="term" value="F:DNA-binding transcription factor activity"/>
    <property type="evidence" value="ECO:0007669"/>
    <property type="project" value="TreeGrafter"/>
</dbReference>
<reference evidence="7 8" key="1">
    <citation type="submission" date="2020-08" db="EMBL/GenBank/DDBJ databases">
        <title>Genomic Encyclopedia of Type Strains, Phase III (KMG-III): the genomes of soil and plant-associated and newly described type strains.</title>
        <authorList>
            <person name="Whitman W."/>
        </authorList>
    </citation>
    <scope>NUCLEOTIDE SEQUENCE [LARGE SCALE GENOMIC DNA]</scope>
    <source>
        <strain evidence="7 8">SFB5A</strain>
    </source>
</reference>
<evidence type="ECO:0000256" key="5">
    <source>
        <dbReference type="SAM" id="MobiDB-lite"/>
    </source>
</evidence>
<name>A0A7W7TW57_9ACTN</name>
<feature type="region of interest" description="Disordered" evidence="5">
    <location>
        <begin position="1"/>
        <end position="30"/>
    </location>
</feature>
<dbReference type="GO" id="GO:0000976">
    <property type="term" value="F:transcription cis-regulatory region binding"/>
    <property type="evidence" value="ECO:0007669"/>
    <property type="project" value="TreeGrafter"/>
</dbReference>
<dbReference type="Gene3D" id="1.10.357.10">
    <property type="entry name" value="Tetracycline Repressor, domain 2"/>
    <property type="match status" value="1"/>
</dbReference>
<evidence type="ECO:0000313" key="8">
    <source>
        <dbReference type="Proteomes" id="UP000582643"/>
    </source>
</evidence>
<dbReference type="InterPro" id="IPR011075">
    <property type="entry name" value="TetR_C"/>
</dbReference>
<protein>
    <submittedName>
        <fullName evidence="7">AcrR family transcriptional regulator</fullName>
    </submittedName>
</protein>
<dbReference type="Pfam" id="PF00440">
    <property type="entry name" value="TetR_N"/>
    <property type="match status" value="1"/>
</dbReference>
<keyword evidence="3" id="KW-0804">Transcription</keyword>